<keyword evidence="3" id="KW-0328">Glycosyltransferase</keyword>
<comment type="caution">
    <text evidence="11">The sequence shown here is derived from an EMBL/GenBank/DDBJ whole genome shotgun (WGS) entry which is preliminary data.</text>
</comment>
<keyword evidence="2" id="KW-0645">Protease</keyword>
<evidence type="ECO:0000259" key="10">
    <source>
        <dbReference type="Pfam" id="PF00912"/>
    </source>
</evidence>
<evidence type="ECO:0000256" key="5">
    <source>
        <dbReference type="ARBA" id="ARBA00022801"/>
    </source>
</evidence>
<evidence type="ECO:0000256" key="3">
    <source>
        <dbReference type="ARBA" id="ARBA00022676"/>
    </source>
</evidence>
<keyword evidence="1" id="KW-0121">Carboxypeptidase</keyword>
<dbReference type="GO" id="GO:0009252">
    <property type="term" value="P:peptidoglycan biosynthetic process"/>
    <property type="evidence" value="ECO:0007669"/>
    <property type="project" value="TreeGrafter"/>
</dbReference>
<dbReference type="Gene3D" id="3.40.710.10">
    <property type="entry name" value="DD-peptidase/beta-lactamase superfamily"/>
    <property type="match status" value="1"/>
</dbReference>
<dbReference type="GO" id="GO:0030288">
    <property type="term" value="C:outer membrane-bounded periplasmic space"/>
    <property type="evidence" value="ECO:0007669"/>
    <property type="project" value="TreeGrafter"/>
</dbReference>
<dbReference type="GO" id="GO:0004180">
    <property type="term" value="F:carboxypeptidase activity"/>
    <property type="evidence" value="ECO:0007669"/>
    <property type="project" value="UniProtKB-KW"/>
</dbReference>
<dbReference type="GO" id="GO:0008955">
    <property type="term" value="F:peptidoglycan glycosyltransferase activity"/>
    <property type="evidence" value="ECO:0007669"/>
    <property type="project" value="UniProtKB-EC"/>
</dbReference>
<dbReference type="PANTHER" id="PTHR32282">
    <property type="entry name" value="BINDING PROTEIN TRANSPEPTIDASE, PUTATIVE-RELATED"/>
    <property type="match status" value="1"/>
</dbReference>
<sequence length="514" mass="56808">MLTLEVERRYSKDQILELYLNQVPLGSSAYGVAEAANAYFAKEVGALTLEESGVLAAMIKAPSYYSPFGLHQEELLGRKDYVLSRMVDRKYISQEQANEAKSRSVQFAESSQGIEAPHFSLMVTDELITKYGEDFVRENGLSVFTTLDWDLQKEAEAAVQKFSEQNITYGAHNAALVTIDPRTGEILAMVGSRNWHGNSEPADCISGASCTFDPKLNVSTALPGRQPGSAFKPFVYAEAFLKGATEQTIVVDEPTNFGIWGDEEYKPQNYDGKFRGPVTLRDALAQSLNVPSVKVLADIAGLQDSIELAKRMGITTLTQDPSFYGLALVLGGGETRLLDMVSAYGVFANAGRRVSPFAIDRIEDSGGSVLEKRLIQAQGVLLPKSHRRLRTSFPTIKPGLPYSELTLRSIFRMPGLPQKQGQPKTTKTDGLSGTPQILFRECGSVITMEKKCARSPDPLLRVPCGINLWSMRFQKLGFERHHYVQIIFFFRALQDRGAVFPAQRKLHNVVFNGG</sequence>
<dbReference type="Proteomes" id="UP000034682">
    <property type="component" value="Unassembled WGS sequence"/>
</dbReference>
<dbReference type="Gene3D" id="1.10.3810.10">
    <property type="entry name" value="Biosynthetic peptidoglycan transglycosylase-like"/>
    <property type="match status" value="1"/>
</dbReference>
<dbReference type="InterPro" id="IPR012338">
    <property type="entry name" value="Beta-lactam/transpept-like"/>
</dbReference>
<dbReference type="Pfam" id="PF00905">
    <property type="entry name" value="Transpeptidase"/>
    <property type="match status" value="1"/>
</dbReference>
<evidence type="ECO:0000256" key="8">
    <source>
        <dbReference type="ARBA" id="ARBA00049902"/>
    </source>
</evidence>
<proteinExistence type="predicted"/>
<evidence type="ECO:0000313" key="12">
    <source>
        <dbReference type="Proteomes" id="UP000034682"/>
    </source>
</evidence>
<dbReference type="SUPFAM" id="SSF53955">
    <property type="entry name" value="Lysozyme-like"/>
    <property type="match status" value="1"/>
</dbReference>
<evidence type="ECO:0000256" key="6">
    <source>
        <dbReference type="ARBA" id="ARBA00023268"/>
    </source>
</evidence>
<name>A0A0G1VAX1_9BACT</name>
<keyword evidence="6" id="KW-0511">Multifunctional enzyme</keyword>
<dbReference type="EMBL" id="LCOK01000054">
    <property type="protein sequence ID" value="KKU75348.1"/>
    <property type="molecule type" value="Genomic_DNA"/>
</dbReference>
<dbReference type="PATRIC" id="fig|1618655.3.peg.786"/>
<dbReference type="InterPro" id="IPR001264">
    <property type="entry name" value="Glyco_trans_51"/>
</dbReference>
<feature type="domain" description="Glycosyl transferase family 51" evidence="10">
    <location>
        <begin position="1"/>
        <end position="86"/>
    </location>
</feature>
<dbReference type="PANTHER" id="PTHR32282:SF33">
    <property type="entry name" value="PEPTIDOGLYCAN GLYCOSYLTRANSFERASE"/>
    <property type="match status" value="1"/>
</dbReference>
<evidence type="ECO:0000313" key="11">
    <source>
        <dbReference type="EMBL" id="KKU75348.1"/>
    </source>
</evidence>
<evidence type="ECO:0000256" key="7">
    <source>
        <dbReference type="ARBA" id="ARBA00044770"/>
    </source>
</evidence>
<dbReference type="InterPro" id="IPR036950">
    <property type="entry name" value="PBP_transglycosylase"/>
</dbReference>
<feature type="domain" description="Penicillin-binding protein transpeptidase" evidence="9">
    <location>
        <begin position="175"/>
        <end position="298"/>
    </location>
</feature>
<dbReference type="Pfam" id="PF00912">
    <property type="entry name" value="Transgly"/>
    <property type="match status" value="1"/>
</dbReference>
<evidence type="ECO:0000259" key="9">
    <source>
        <dbReference type="Pfam" id="PF00905"/>
    </source>
</evidence>
<accession>A0A0G1VAX1</accession>
<dbReference type="InterPro" id="IPR050396">
    <property type="entry name" value="Glycosyltr_51/Transpeptidase"/>
</dbReference>
<reference evidence="11 12" key="1">
    <citation type="journal article" date="2015" name="Nature">
        <title>rRNA introns, odd ribosomes, and small enigmatic genomes across a large radiation of phyla.</title>
        <authorList>
            <person name="Brown C.T."/>
            <person name="Hug L.A."/>
            <person name="Thomas B.C."/>
            <person name="Sharon I."/>
            <person name="Castelle C.J."/>
            <person name="Singh A."/>
            <person name="Wilkins M.J."/>
            <person name="Williams K.H."/>
            <person name="Banfield J.F."/>
        </authorList>
    </citation>
    <scope>NUCLEOTIDE SEQUENCE [LARGE SCALE GENOMIC DNA]</scope>
</reference>
<comment type="catalytic activity">
    <reaction evidence="8">
        <text>[GlcNAc-(1-&gt;4)-Mur2Ac(oyl-L-Ala-gamma-D-Glu-L-Lys-D-Ala-D-Ala)](n)-di-trans,octa-cis-undecaprenyl diphosphate + beta-D-GlcNAc-(1-&gt;4)-Mur2Ac(oyl-L-Ala-gamma-D-Glu-L-Lys-D-Ala-D-Ala)-di-trans,octa-cis-undecaprenyl diphosphate = [GlcNAc-(1-&gt;4)-Mur2Ac(oyl-L-Ala-gamma-D-Glu-L-Lys-D-Ala-D-Ala)](n+1)-di-trans,octa-cis-undecaprenyl diphosphate + di-trans,octa-cis-undecaprenyl diphosphate + H(+)</text>
        <dbReference type="Rhea" id="RHEA:23708"/>
        <dbReference type="Rhea" id="RHEA-COMP:9602"/>
        <dbReference type="Rhea" id="RHEA-COMP:9603"/>
        <dbReference type="ChEBI" id="CHEBI:15378"/>
        <dbReference type="ChEBI" id="CHEBI:58405"/>
        <dbReference type="ChEBI" id="CHEBI:60033"/>
        <dbReference type="ChEBI" id="CHEBI:78435"/>
        <dbReference type="EC" id="2.4.99.28"/>
    </reaction>
</comment>
<dbReference type="EC" id="2.4.99.28" evidence="7"/>
<dbReference type="InterPro" id="IPR023346">
    <property type="entry name" value="Lysozyme-like_dom_sf"/>
</dbReference>
<dbReference type="AlphaFoldDB" id="A0A0G1VAX1"/>
<keyword evidence="5" id="KW-0378">Hydrolase</keyword>
<evidence type="ECO:0000256" key="4">
    <source>
        <dbReference type="ARBA" id="ARBA00022679"/>
    </source>
</evidence>
<dbReference type="InterPro" id="IPR001460">
    <property type="entry name" value="PCN-bd_Tpept"/>
</dbReference>
<dbReference type="SUPFAM" id="SSF56601">
    <property type="entry name" value="beta-lactamase/transpeptidase-like"/>
    <property type="match status" value="1"/>
</dbReference>
<dbReference type="GO" id="GO:0006508">
    <property type="term" value="P:proteolysis"/>
    <property type="evidence" value="ECO:0007669"/>
    <property type="project" value="UniProtKB-KW"/>
</dbReference>
<organism evidence="11 12">
    <name type="scientific">Candidatus Giovannonibacteria bacterium GW2011_GWB1_47_6b</name>
    <dbReference type="NCBI Taxonomy" id="1618655"/>
    <lineage>
        <taxon>Bacteria</taxon>
        <taxon>Candidatus Giovannoniibacteriota</taxon>
    </lineage>
</organism>
<evidence type="ECO:0000256" key="1">
    <source>
        <dbReference type="ARBA" id="ARBA00022645"/>
    </source>
</evidence>
<evidence type="ECO:0000256" key="2">
    <source>
        <dbReference type="ARBA" id="ARBA00022670"/>
    </source>
</evidence>
<keyword evidence="4" id="KW-0808">Transferase</keyword>
<protein>
    <recommendedName>
        <fullName evidence="7">peptidoglycan glycosyltransferase</fullName>
        <ecNumber evidence="7">2.4.99.28</ecNumber>
    </recommendedName>
</protein>
<dbReference type="GO" id="GO:0008658">
    <property type="term" value="F:penicillin binding"/>
    <property type="evidence" value="ECO:0007669"/>
    <property type="project" value="InterPro"/>
</dbReference>
<gene>
    <name evidence="11" type="ORF">UY02_C0054G0003</name>
</gene>